<evidence type="ECO:0000256" key="6">
    <source>
        <dbReference type="ARBA" id="ARBA00034125"/>
    </source>
</evidence>
<comment type="similarity">
    <text evidence="6">Belongs to the ThrE exporter (TC 2.A.79) family.</text>
</comment>
<dbReference type="InterPro" id="IPR010619">
    <property type="entry name" value="ThrE-like_N"/>
</dbReference>
<feature type="transmembrane region" description="Helical" evidence="7">
    <location>
        <begin position="190"/>
        <end position="210"/>
    </location>
</feature>
<keyword evidence="10" id="KW-1185">Reference proteome</keyword>
<organism evidence="9 10">
    <name type="scientific">Butyricicoccus intestinisimiae</name>
    <dbReference type="NCBI Taxonomy" id="2841509"/>
    <lineage>
        <taxon>Bacteria</taxon>
        <taxon>Bacillati</taxon>
        <taxon>Bacillota</taxon>
        <taxon>Clostridia</taxon>
        <taxon>Eubacteriales</taxon>
        <taxon>Butyricicoccaceae</taxon>
        <taxon>Butyricicoccus</taxon>
    </lineage>
</organism>
<dbReference type="EMBL" id="JAHLQI010000010">
    <property type="protein sequence ID" value="MBU5491532.1"/>
    <property type="molecule type" value="Genomic_DNA"/>
</dbReference>
<dbReference type="PANTHER" id="PTHR34390">
    <property type="entry name" value="UPF0442 PROTEIN YJJB-RELATED"/>
    <property type="match status" value="1"/>
</dbReference>
<evidence type="ECO:0000313" key="10">
    <source>
        <dbReference type="Proteomes" id="UP000783588"/>
    </source>
</evidence>
<evidence type="ECO:0000256" key="5">
    <source>
        <dbReference type="ARBA" id="ARBA00023136"/>
    </source>
</evidence>
<evidence type="ECO:0000256" key="1">
    <source>
        <dbReference type="ARBA" id="ARBA00004651"/>
    </source>
</evidence>
<dbReference type="PANTHER" id="PTHR34390:SF2">
    <property type="entry name" value="SUCCINATE TRANSPORTER SUBUNIT YJJP-RELATED"/>
    <property type="match status" value="1"/>
</dbReference>
<dbReference type="InterPro" id="IPR050539">
    <property type="entry name" value="ThrE_Dicarb/AminoAcid_Exp"/>
</dbReference>
<keyword evidence="3 7" id="KW-0812">Transmembrane</keyword>
<feature type="domain" description="Threonine/serine exporter-like N-terminal" evidence="8">
    <location>
        <begin position="9"/>
        <end position="245"/>
    </location>
</feature>
<evidence type="ECO:0000259" key="8">
    <source>
        <dbReference type="Pfam" id="PF06738"/>
    </source>
</evidence>
<evidence type="ECO:0000256" key="3">
    <source>
        <dbReference type="ARBA" id="ARBA00022692"/>
    </source>
</evidence>
<feature type="transmembrane region" description="Helical" evidence="7">
    <location>
        <begin position="113"/>
        <end position="133"/>
    </location>
</feature>
<keyword evidence="2" id="KW-1003">Cell membrane</keyword>
<sequence length="253" mass="27556">MTSNELIDISVDIGAALLENGAEIYRVEESIARICYAYGATETNIYAVPTAIIASFVRGNSHPVTRVLRIYRRGTNLGRLDQLNTLCREICATSMTYAQIRERLVCILHDKPFHRYHLCLATGGIGFFFTLLFHGSIPEAICSLFTCIILWGIMTFLQALPANLLFTNIIGGTWVAACAVICWKLHVIETYRAMIIGSIMFLVPGLPMTNAIRDLIAGDIMAGICKFTEALLVAVGIAVGVALPLGILAMIGG</sequence>
<protein>
    <submittedName>
        <fullName evidence="9">Threonine/serine exporter family protein</fullName>
    </submittedName>
</protein>
<evidence type="ECO:0000256" key="4">
    <source>
        <dbReference type="ARBA" id="ARBA00022989"/>
    </source>
</evidence>
<dbReference type="RefSeq" id="WP_216471275.1">
    <property type="nucleotide sequence ID" value="NZ_JAHLQI010000010.1"/>
</dbReference>
<dbReference type="Proteomes" id="UP000783588">
    <property type="component" value="Unassembled WGS sequence"/>
</dbReference>
<comment type="subcellular location">
    <subcellularLocation>
        <location evidence="1">Cell membrane</location>
        <topology evidence="1">Multi-pass membrane protein</topology>
    </subcellularLocation>
</comment>
<reference evidence="9 10" key="1">
    <citation type="submission" date="2021-06" db="EMBL/GenBank/DDBJ databases">
        <authorList>
            <person name="Sun Q."/>
            <person name="Li D."/>
        </authorList>
    </citation>
    <scope>NUCLEOTIDE SEQUENCE [LARGE SCALE GENOMIC DNA]</scope>
    <source>
        <strain evidence="9 10">MSJd-7</strain>
    </source>
</reference>
<evidence type="ECO:0000256" key="7">
    <source>
        <dbReference type="SAM" id="Phobius"/>
    </source>
</evidence>
<keyword evidence="5 7" id="KW-0472">Membrane</keyword>
<accession>A0ABS6EVD2</accession>
<gene>
    <name evidence="9" type="ORF">KQI75_13055</name>
</gene>
<evidence type="ECO:0000256" key="2">
    <source>
        <dbReference type="ARBA" id="ARBA00022475"/>
    </source>
</evidence>
<evidence type="ECO:0000313" key="9">
    <source>
        <dbReference type="EMBL" id="MBU5491532.1"/>
    </source>
</evidence>
<dbReference type="Pfam" id="PF06738">
    <property type="entry name" value="ThrE"/>
    <property type="match status" value="1"/>
</dbReference>
<feature type="transmembrane region" description="Helical" evidence="7">
    <location>
        <begin position="230"/>
        <end position="251"/>
    </location>
</feature>
<keyword evidence="4 7" id="KW-1133">Transmembrane helix</keyword>
<proteinExistence type="inferred from homology"/>
<feature type="transmembrane region" description="Helical" evidence="7">
    <location>
        <begin position="165"/>
        <end position="183"/>
    </location>
</feature>
<name>A0ABS6EVD2_9FIRM</name>
<feature type="transmembrane region" description="Helical" evidence="7">
    <location>
        <begin position="140"/>
        <end position="159"/>
    </location>
</feature>
<comment type="caution">
    <text evidence="9">The sequence shown here is derived from an EMBL/GenBank/DDBJ whole genome shotgun (WGS) entry which is preliminary data.</text>
</comment>